<comment type="caution">
    <text evidence="3">The sequence shown here is derived from an EMBL/GenBank/DDBJ whole genome shotgun (WGS) entry which is preliminary data.</text>
</comment>
<evidence type="ECO:0000256" key="1">
    <source>
        <dbReference type="SAM" id="MobiDB-lite"/>
    </source>
</evidence>
<feature type="region of interest" description="Disordered" evidence="1">
    <location>
        <begin position="116"/>
        <end position="153"/>
    </location>
</feature>
<protein>
    <submittedName>
        <fullName evidence="3">Uncharacterized protein</fullName>
    </submittedName>
</protein>
<feature type="transmembrane region" description="Helical" evidence="2">
    <location>
        <begin position="42"/>
        <end position="64"/>
    </location>
</feature>
<sequence length="153" mass="16788">MEKSALIAALRRRRLLLLKAYIVHVGCFMSTCAFAATDSVHATVATSLWLVLVTIPPVLLYTALVDRSCRRLDPAAPTVGWLKITLFTVFLTPIESSLVLPAKNLWVSGRILRSCESPPASRSNGRAARTARFGRQAPRATVNGTRHAHRNPD</sequence>
<keyword evidence="4" id="KW-1185">Reference proteome</keyword>
<organism evidence="3 4">
    <name type="scientific">Rhodanobacter geophilus</name>
    <dbReference type="NCBI Taxonomy" id="3162488"/>
    <lineage>
        <taxon>Bacteria</taxon>
        <taxon>Pseudomonadati</taxon>
        <taxon>Pseudomonadota</taxon>
        <taxon>Gammaproteobacteria</taxon>
        <taxon>Lysobacterales</taxon>
        <taxon>Rhodanobacteraceae</taxon>
        <taxon>Rhodanobacter</taxon>
    </lineage>
</organism>
<keyword evidence="2" id="KW-1133">Transmembrane helix</keyword>
<dbReference type="EMBL" id="JBFOHL010000010">
    <property type="protein sequence ID" value="MEW9624894.1"/>
    <property type="molecule type" value="Genomic_DNA"/>
</dbReference>
<dbReference type="Proteomes" id="UP001556170">
    <property type="component" value="Unassembled WGS sequence"/>
</dbReference>
<evidence type="ECO:0000313" key="4">
    <source>
        <dbReference type="Proteomes" id="UP001556170"/>
    </source>
</evidence>
<keyword evidence="2" id="KW-0812">Transmembrane</keyword>
<evidence type="ECO:0000313" key="3">
    <source>
        <dbReference type="EMBL" id="MEW9624894.1"/>
    </source>
</evidence>
<accession>A0ABV3QQX0</accession>
<reference evidence="3 4" key="1">
    <citation type="submission" date="2024-06" db="EMBL/GenBank/DDBJ databases">
        <authorList>
            <person name="Woo H."/>
        </authorList>
    </citation>
    <scope>NUCLEOTIDE SEQUENCE [LARGE SCALE GENOMIC DNA]</scope>
    <source>
        <strain evidence="3 4">S2-g</strain>
    </source>
</reference>
<feature type="transmembrane region" description="Helical" evidence="2">
    <location>
        <begin position="16"/>
        <end position="36"/>
    </location>
</feature>
<gene>
    <name evidence="3" type="ORF">ABQJ56_11725</name>
</gene>
<name>A0ABV3QQX0_9GAMM</name>
<keyword evidence="2" id="KW-0472">Membrane</keyword>
<proteinExistence type="predicted"/>
<dbReference type="RefSeq" id="WP_367845201.1">
    <property type="nucleotide sequence ID" value="NZ_JBFOHL010000010.1"/>
</dbReference>
<evidence type="ECO:0000256" key="2">
    <source>
        <dbReference type="SAM" id="Phobius"/>
    </source>
</evidence>